<name>A0A1X7AR84_9GAMM</name>
<dbReference type="InterPro" id="IPR002823">
    <property type="entry name" value="DUF112_TM"/>
</dbReference>
<evidence type="ECO:0000313" key="4">
    <source>
        <dbReference type="Proteomes" id="UP000196573"/>
    </source>
</evidence>
<accession>A0A1X7AR84</accession>
<gene>
    <name evidence="3" type="ORF">EHSB41UT_04633</name>
</gene>
<evidence type="ECO:0000256" key="1">
    <source>
        <dbReference type="SAM" id="Phobius"/>
    </source>
</evidence>
<keyword evidence="4" id="KW-1185">Reference proteome</keyword>
<feature type="transmembrane region" description="Helical" evidence="1">
    <location>
        <begin position="59"/>
        <end position="79"/>
    </location>
</feature>
<feature type="transmembrane region" description="Helical" evidence="1">
    <location>
        <begin position="107"/>
        <end position="133"/>
    </location>
</feature>
<proteinExistence type="predicted"/>
<feature type="transmembrane region" description="Helical" evidence="1">
    <location>
        <begin position="145"/>
        <end position="161"/>
    </location>
</feature>
<keyword evidence="1" id="KW-1133">Transmembrane helix</keyword>
<dbReference type="EMBL" id="FWPT01000017">
    <property type="protein sequence ID" value="SMA50816.1"/>
    <property type="molecule type" value="Genomic_DNA"/>
</dbReference>
<sequence length="501" mass="52308">MFEYLLQGILATFQMDVFPFLLAGVTGGIAIGALPGLTATMGVAIMLPFTFGMGAGASLAMLIGVYVGAIYGGSIPAILLRTPGTPASAATAIDGHELVKQGYATKALSISVICSFLGGLVSTIMLITVSPMLANFALRFSAPEYFTLALFGLTIIASISAKSMTKGLIGGFLGLIVACIGLDPITSTPRYTFGVMELYNGLSIIPVLIGLFAISECLLQAEQLNLGAGNAIKKFSHSFVSRKEFREFLPSGLKSSLMGTLIGSVPGAGADIAAFVCYNEARRSSKKPETFGKGSLEGIAAAEAGNNGVTGGALVPLLTLGVPGDAVAAVLLGALTIQGLSPGPMLFQNSPDVVYGVFSSMLIANFLMLIVGLLGIKLFCRIVEVPKVLIVPMIAMLAVVGAYSMNNSMFDVGVALGFGFLGYLLTKCEIPLSPIVLAIILGPMAETNLRKSLMMYEGSWSFLYERPIVVVFIALAALSIYSTWRIKKKVNASEQEQAAAA</sequence>
<protein>
    <submittedName>
        <fullName evidence="3">Tripartite tricarboxylate transporter TctA family protein</fullName>
    </submittedName>
</protein>
<dbReference type="PANTHER" id="PTHR35342:SF5">
    <property type="entry name" value="TRICARBOXYLIC TRANSPORT PROTEIN"/>
    <property type="match status" value="1"/>
</dbReference>
<dbReference type="AlphaFoldDB" id="A0A1X7AR84"/>
<feature type="transmembrane region" description="Helical" evidence="1">
    <location>
        <begin position="463"/>
        <end position="484"/>
    </location>
</feature>
<evidence type="ECO:0000313" key="3">
    <source>
        <dbReference type="EMBL" id="SMA50816.1"/>
    </source>
</evidence>
<dbReference type="OrthoDB" id="9781349at2"/>
<reference evidence="3 4" key="1">
    <citation type="submission" date="2017-03" db="EMBL/GenBank/DDBJ databases">
        <authorList>
            <person name="Afonso C.L."/>
            <person name="Miller P.J."/>
            <person name="Scott M.A."/>
            <person name="Spackman E."/>
            <person name="Goraichik I."/>
            <person name="Dimitrov K.M."/>
            <person name="Suarez D.L."/>
            <person name="Swayne D.E."/>
        </authorList>
    </citation>
    <scope>NUCLEOTIDE SEQUENCE [LARGE SCALE GENOMIC DNA]</scope>
    <source>
        <strain evidence="3">SB41UT1</strain>
    </source>
</reference>
<organism evidence="3 4">
    <name type="scientific">Parendozoicomonas haliclonae</name>
    <dbReference type="NCBI Taxonomy" id="1960125"/>
    <lineage>
        <taxon>Bacteria</taxon>
        <taxon>Pseudomonadati</taxon>
        <taxon>Pseudomonadota</taxon>
        <taxon>Gammaproteobacteria</taxon>
        <taxon>Oceanospirillales</taxon>
        <taxon>Endozoicomonadaceae</taxon>
        <taxon>Parendozoicomonas</taxon>
    </lineage>
</organism>
<feature type="transmembrane region" description="Helical" evidence="1">
    <location>
        <begin position="353"/>
        <end position="376"/>
    </location>
</feature>
<keyword evidence="1" id="KW-0812">Transmembrane</keyword>
<feature type="transmembrane region" description="Helical" evidence="1">
    <location>
        <begin position="417"/>
        <end position="442"/>
    </location>
</feature>
<dbReference type="RefSeq" id="WP_087113259.1">
    <property type="nucleotide sequence ID" value="NZ_CBCSCN010000015.1"/>
</dbReference>
<feature type="domain" description="DUF112" evidence="2">
    <location>
        <begin position="20"/>
        <end position="437"/>
    </location>
</feature>
<feature type="transmembrane region" description="Helical" evidence="1">
    <location>
        <begin position="20"/>
        <end position="47"/>
    </location>
</feature>
<evidence type="ECO:0000259" key="2">
    <source>
        <dbReference type="Pfam" id="PF01970"/>
    </source>
</evidence>
<feature type="transmembrane region" description="Helical" evidence="1">
    <location>
        <begin position="388"/>
        <end position="405"/>
    </location>
</feature>
<feature type="transmembrane region" description="Helical" evidence="1">
    <location>
        <begin position="167"/>
        <end position="186"/>
    </location>
</feature>
<dbReference type="Proteomes" id="UP000196573">
    <property type="component" value="Unassembled WGS sequence"/>
</dbReference>
<dbReference type="Pfam" id="PF01970">
    <property type="entry name" value="TctA"/>
    <property type="match status" value="1"/>
</dbReference>
<keyword evidence="1" id="KW-0472">Membrane</keyword>
<feature type="transmembrane region" description="Helical" evidence="1">
    <location>
        <begin position="198"/>
        <end position="221"/>
    </location>
</feature>
<dbReference type="PANTHER" id="PTHR35342">
    <property type="entry name" value="TRICARBOXYLIC TRANSPORT PROTEIN"/>
    <property type="match status" value="1"/>
</dbReference>
<feature type="transmembrane region" description="Helical" evidence="1">
    <location>
        <begin position="326"/>
        <end position="347"/>
    </location>
</feature>